<dbReference type="PANTHER" id="PTHR10266">
    <property type="entry name" value="CYTOCHROME C1"/>
    <property type="match status" value="1"/>
</dbReference>
<keyword evidence="13" id="KW-0496">Mitochondrion</keyword>
<dbReference type="Gene3D" id="1.10.760.10">
    <property type="entry name" value="Cytochrome c-like domain"/>
    <property type="match status" value="1"/>
</dbReference>
<dbReference type="InterPro" id="IPR002326">
    <property type="entry name" value="Cyt_c1"/>
</dbReference>
<dbReference type="InterPro" id="IPR021157">
    <property type="entry name" value="Cyt_c1_TM_anchor_C"/>
</dbReference>
<evidence type="ECO:0000256" key="9">
    <source>
        <dbReference type="ARBA" id="ARBA00022792"/>
    </source>
</evidence>
<keyword evidence="14 15" id="KW-0472">Membrane</keyword>
<comment type="subcellular location">
    <subcellularLocation>
        <location evidence="2">Mitochondrion inner membrane</location>
    </subcellularLocation>
</comment>
<evidence type="ECO:0000256" key="14">
    <source>
        <dbReference type="ARBA" id="ARBA00023136"/>
    </source>
</evidence>
<evidence type="ECO:0000313" key="16">
    <source>
        <dbReference type="EMBL" id="KYN31703.1"/>
    </source>
</evidence>
<name>A0A195ETY2_9HYME</name>
<evidence type="ECO:0000256" key="12">
    <source>
        <dbReference type="ARBA" id="ARBA00023004"/>
    </source>
</evidence>
<proteinExistence type="inferred from homology"/>
<feature type="transmembrane region" description="Helical" evidence="15">
    <location>
        <begin position="104"/>
        <end position="126"/>
    </location>
</feature>
<accession>A0A195ETY2</accession>
<evidence type="ECO:0000256" key="11">
    <source>
        <dbReference type="ARBA" id="ARBA00022989"/>
    </source>
</evidence>
<keyword evidence="8" id="KW-0479">Metal-binding</keyword>
<gene>
    <name evidence="16" type="ORF">ALC56_13842</name>
</gene>
<evidence type="ECO:0000256" key="4">
    <source>
        <dbReference type="ARBA" id="ARBA00022448"/>
    </source>
</evidence>
<dbReference type="Pfam" id="PF02167">
    <property type="entry name" value="Cytochrom_C1"/>
    <property type="match status" value="1"/>
</dbReference>
<dbReference type="SUPFAM" id="SSF46626">
    <property type="entry name" value="Cytochrome c"/>
    <property type="match status" value="1"/>
</dbReference>
<dbReference type="GO" id="GO:0006122">
    <property type="term" value="P:mitochondrial electron transport, ubiquinol to cytochrome c"/>
    <property type="evidence" value="ECO:0007669"/>
    <property type="project" value="TreeGrafter"/>
</dbReference>
<organism evidence="16 17">
    <name type="scientific">Trachymyrmex septentrionalis</name>
    <dbReference type="NCBI Taxonomy" id="34720"/>
    <lineage>
        <taxon>Eukaryota</taxon>
        <taxon>Metazoa</taxon>
        <taxon>Ecdysozoa</taxon>
        <taxon>Arthropoda</taxon>
        <taxon>Hexapoda</taxon>
        <taxon>Insecta</taxon>
        <taxon>Pterygota</taxon>
        <taxon>Neoptera</taxon>
        <taxon>Endopterygota</taxon>
        <taxon>Hymenoptera</taxon>
        <taxon>Apocrita</taxon>
        <taxon>Aculeata</taxon>
        <taxon>Formicoidea</taxon>
        <taxon>Formicidae</taxon>
        <taxon>Myrmicinae</taxon>
        <taxon>Trachymyrmex</taxon>
    </lineage>
</organism>
<evidence type="ECO:0000256" key="7">
    <source>
        <dbReference type="ARBA" id="ARBA00022692"/>
    </source>
</evidence>
<dbReference type="STRING" id="34720.A0A195ETY2"/>
<protein>
    <submittedName>
        <fullName evidence="16">Cytochrome c1, heme protein, mitochondrial</fullName>
    </submittedName>
</protein>
<evidence type="ECO:0000256" key="2">
    <source>
        <dbReference type="ARBA" id="ARBA00004273"/>
    </source>
</evidence>
<evidence type="ECO:0000256" key="10">
    <source>
        <dbReference type="ARBA" id="ARBA00022982"/>
    </source>
</evidence>
<reference evidence="16 17" key="1">
    <citation type="submission" date="2016-03" db="EMBL/GenBank/DDBJ databases">
        <title>Trachymyrmex septentrionalis WGS genome.</title>
        <authorList>
            <person name="Nygaard S."/>
            <person name="Hu H."/>
            <person name="Boomsma J."/>
            <person name="Zhang G."/>
        </authorList>
    </citation>
    <scope>NUCLEOTIDE SEQUENCE [LARGE SCALE GENOMIC DNA]</scope>
    <source>
        <strain evidence="16">Tsep2-gDNA-1</strain>
        <tissue evidence="16">Whole body</tissue>
    </source>
</reference>
<dbReference type="GO" id="GO:0005743">
    <property type="term" value="C:mitochondrial inner membrane"/>
    <property type="evidence" value="ECO:0007669"/>
    <property type="project" value="UniProtKB-SubCell"/>
</dbReference>
<dbReference type="Gene3D" id="1.20.5.100">
    <property type="entry name" value="Cytochrome c1, transmembrane anchor, C-terminal"/>
    <property type="match status" value="1"/>
</dbReference>
<evidence type="ECO:0000256" key="6">
    <source>
        <dbReference type="ARBA" id="ARBA00022660"/>
    </source>
</evidence>
<dbReference type="GO" id="GO:0046872">
    <property type="term" value="F:metal ion binding"/>
    <property type="evidence" value="ECO:0007669"/>
    <property type="project" value="UniProtKB-KW"/>
</dbReference>
<keyword evidence="5" id="KW-0349">Heme</keyword>
<keyword evidence="11 15" id="KW-1133">Transmembrane helix</keyword>
<evidence type="ECO:0000313" key="17">
    <source>
        <dbReference type="Proteomes" id="UP000078541"/>
    </source>
</evidence>
<evidence type="ECO:0000256" key="1">
    <source>
        <dbReference type="ARBA" id="ARBA00002555"/>
    </source>
</evidence>
<dbReference type="Proteomes" id="UP000078541">
    <property type="component" value="Unassembled WGS sequence"/>
</dbReference>
<dbReference type="GO" id="GO:0009055">
    <property type="term" value="F:electron transfer activity"/>
    <property type="evidence" value="ECO:0007669"/>
    <property type="project" value="InterPro"/>
</dbReference>
<dbReference type="AlphaFoldDB" id="A0A195ETY2"/>
<keyword evidence="12" id="KW-0408">Iron</keyword>
<keyword evidence="17" id="KW-1185">Reference proteome</keyword>
<evidence type="ECO:0000256" key="3">
    <source>
        <dbReference type="ARBA" id="ARBA00006488"/>
    </source>
</evidence>
<keyword evidence="10" id="KW-0249">Electron transport</keyword>
<dbReference type="GO" id="GO:0020037">
    <property type="term" value="F:heme binding"/>
    <property type="evidence" value="ECO:0007669"/>
    <property type="project" value="InterPro"/>
</dbReference>
<comment type="function">
    <text evidence="1">Electron carrier protein. The oxidized form of the cytochrome c heme group can accept an electron from the heme group of the cytochrome c1 subunit of cytochrome reductase. Cytochrome c then transfers this electron to the cytochrome oxidase complex, the final protein carrier in the mitochondrial electron-transport chain.</text>
</comment>
<sequence length="139" mass="16414">MVIWLNKGLKLQYFMRPRRLVDLLSLPYPNEEAARAAGNFGAYPPDLTIYIIFARKNDRNYLFFLLTDWTEPPAGISLSNQQYFNIYFPGNVMKSCMFIKGMRITILSLILLASIIHYVRFIWSYLRSRQIAYVPKEKY</sequence>
<dbReference type="InterPro" id="IPR036909">
    <property type="entry name" value="Cyt_c-like_dom_sf"/>
</dbReference>
<dbReference type="SUPFAM" id="SSF81496">
    <property type="entry name" value="Cytochrome c1 subunit of cytochrome bc1 complex (Ubiquinol-cytochrome c reductase), transmembrane anchor"/>
    <property type="match status" value="1"/>
</dbReference>
<dbReference type="EMBL" id="KQ981965">
    <property type="protein sequence ID" value="KYN31703.1"/>
    <property type="molecule type" value="Genomic_DNA"/>
</dbReference>
<keyword evidence="4" id="KW-0813">Transport</keyword>
<evidence type="ECO:0000256" key="13">
    <source>
        <dbReference type="ARBA" id="ARBA00023128"/>
    </source>
</evidence>
<dbReference type="PANTHER" id="PTHR10266:SF3">
    <property type="entry name" value="CYTOCHROME C1, HEME PROTEIN, MITOCHONDRIAL"/>
    <property type="match status" value="1"/>
</dbReference>
<keyword evidence="7 15" id="KW-0812">Transmembrane</keyword>
<comment type="similarity">
    <text evidence="3">Belongs to the cytochrome c family.</text>
</comment>
<evidence type="ECO:0000256" key="5">
    <source>
        <dbReference type="ARBA" id="ARBA00022617"/>
    </source>
</evidence>
<evidence type="ECO:0000256" key="15">
    <source>
        <dbReference type="SAM" id="Phobius"/>
    </source>
</evidence>
<keyword evidence="9" id="KW-0999">Mitochondrion inner membrane</keyword>
<keyword evidence="6" id="KW-0679">Respiratory chain</keyword>
<evidence type="ECO:0000256" key="8">
    <source>
        <dbReference type="ARBA" id="ARBA00022723"/>
    </source>
</evidence>